<feature type="transmembrane region" description="Helical" evidence="1">
    <location>
        <begin position="28"/>
        <end position="47"/>
    </location>
</feature>
<evidence type="ECO:0000313" key="3">
    <source>
        <dbReference type="Proteomes" id="UP000006238"/>
    </source>
</evidence>
<sequence length="261" mass="29699">MRKEKSKVRLKEQIGNLSKKKNSLNGILFIRWIFEAVVIVSLTGYLFYNSAKAVFIISPYIILHIWLRNKAYIVKCREKQIASFKDGIRFVNNSMHAGYSIENSFKEALIQMEQVYGKDDDTYKGFKKIVGRIMLNIPIEQAFYQYAVESGTEEILDFAEILKFAKRSGGNMSHIINNTANIITEKISLKQEISTVIAGKKFEQMILSAVPAGIILYMRVSSFGTIEKLYGNMFGIIVMSVCLFIYIISVIIASRISSIKI</sequence>
<dbReference type="eggNOG" id="COG4965">
    <property type="taxonomic scope" value="Bacteria"/>
</dbReference>
<dbReference type="HOGENOM" id="CLU_079577_0_0_9"/>
<dbReference type="EMBL" id="ABWN01000042">
    <property type="protein sequence ID" value="EFF67394.1"/>
    <property type="molecule type" value="Genomic_DNA"/>
</dbReference>
<keyword evidence="1" id="KW-0472">Membrane</keyword>
<feature type="transmembrane region" description="Helical" evidence="1">
    <location>
        <begin position="53"/>
        <end position="69"/>
    </location>
</feature>
<gene>
    <name evidence="2" type="ORF">BUTYVIB_02477</name>
</gene>
<dbReference type="GeneID" id="98917105"/>
<name>D4S2W5_9FIRM</name>
<reference evidence="2 3" key="1">
    <citation type="submission" date="2010-02" db="EMBL/GenBank/DDBJ databases">
        <authorList>
            <person name="Weinstock G."/>
            <person name="Sodergren E."/>
            <person name="Clifton S."/>
            <person name="Fulton L."/>
            <person name="Fulton B."/>
            <person name="Courtney L."/>
            <person name="Fronick C."/>
            <person name="Harrison M."/>
            <person name="Strong C."/>
            <person name="Farmer C."/>
            <person name="Delahaunty K."/>
            <person name="Markovic C."/>
            <person name="Hall O."/>
            <person name="Minx P."/>
            <person name="Tomlinson C."/>
            <person name="Mitreva M."/>
            <person name="Nelson J."/>
            <person name="Hou S."/>
            <person name="Wollam A."/>
            <person name="Pepin K.H."/>
            <person name="Johnson M."/>
            <person name="Bhonagiri V."/>
            <person name="Zhang X."/>
            <person name="Suruliraj S."/>
            <person name="Warren W."/>
            <person name="Chinwalla A."/>
            <person name="Mardis E.R."/>
            <person name="Wilson R.K."/>
        </authorList>
    </citation>
    <scope>NUCLEOTIDE SEQUENCE [LARGE SCALE GENOMIC DNA]</scope>
    <source>
        <strain evidence="2 3">DSM 2876</strain>
    </source>
</reference>
<keyword evidence="3" id="KW-1185">Reference proteome</keyword>
<keyword evidence="1" id="KW-0812">Transmembrane</keyword>
<dbReference type="AlphaFoldDB" id="D4S2W5"/>
<comment type="caution">
    <text evidence="2">The sequence shown here is derived from an EMBL/GenBank/DDBJ whole genome shotgun (WGS) entry which is preliminary data.</text>
</comment>
<dbReference type="RefSeq" id="WP_005604684.1">
    <property type="nucleotide sequence ID" value="NZ_GG663525.1"/>
</dbReference>
<keyword evidence="1" id="KW-1133">Transmembrane helix</keyword>
<dbReference type="PANTHER" id="PTHR35007:SF1">
    <property type="entry name" value="PILUS ASSEMBLY PROTEIN"/>
    <property type="match status" value="1"/>
</dbReference>
<organism evidence="2 3">
    <name type="scientific">Eshraghiella crossota DSM 2876</name>
    <dbReference type="NCBI Taxonomy" id="511680"/>
    <lineage>
        <taxon>Bacteria</taxon>
        <taxon>Bacillati</taxon>
        <taxon>Bacillota</taxon>
        <taxon>Clostridia</taxon>
        <taxon>Lachnospirales</taxon>
        <taxon>Lachnospiraceae</taxon>
        <taxon>Eshraghiella</taxon>
    </lineage>
</organism>
<dbReference type="Proteomes" id="UP000006238">
    <property type="component" value="Unassembled WGS sequence"/>
</dbReference>
<feature type="transmembrane region" description="Helical" evidence="1">
    <location>
        <begin position="232"/>
        <end position="253"/>
    </location>
</feature>
<evidence type="ECO:0008006" key="4">
    <source>
        <dbReference type="Google" id="ProtNLM"/>
    </source>
</evidence>
<dbReference type="STRING" id="45851.BHV86_01435"/>
<evidence type="ECO:0000313" key="2">
    <source>
        <dbReference type="EMBL" id="EFF67394.1"/>
    </source>
</evidence>
<evidence type="ECO:0000256" key="1">
    <source>
        <dbReference type="SAM" id="Phobius"/>
    </source>
</evidence>
<proteinExistence type="predicted"/>
<feature type="transmembrane region" description="Helical" evidence="1">
    <location>
        <begin position="206"/>
        <end position="226"/>
    </location>
</feature>
<protein>
    <recommendedName>
        <fullName evidence="4">Bacterial type II secretion system domain protein F</fullName>
    </recommendedName>
</protein>
<dbReference type="PANTHER" id="PTHR35007">
    <property type="entry name" value="INTEGRAL MEMBRANE PROTEIN-RELATED"/>
    <property type="match status" value="1"/>
</dbReference>
<accession>D4S2W5</accession>